<protein>
    <submittedName>
        <fullName evidence="1">Uncharacterized protein</fullName>
    </submittedName>
</protein>
<gene>
    <name evidence="1" type="ORF">H8B15_18875</name>
</gene>
<dbReference type="RefSeq" id="WP_187321207.1">
    <property type="nucleotide sequence ID" value="NZ_JACSCY010000020.1"/>
</dbReference>
<sequence>MEIQAAFHQVLAKKLSIADFEAWVYATPELEKFLDSNDYFELISLNYKDKRARFNLEALLDKYVDWQQIRDDELRQTLRNLTNRISLDDVLEALITSYNWYCGGYYFLENVAADYGFLADTHFSWTSSSVWSSTSEDQKQRYINQYYPGVGQAAMTILGWLETGKIRVNWQEASYADDRSPTEREALFIQDIGAKWFIPGRVPSSTPSSASATNMKSIKSRKWWQFWK</sequence>
<organism evidence="1 2">
    <name type="scientific">Hymenobacter citatus</name>
    <dbReference type="NCBI Taxonomy" id="2763506"/>
    <lineage>
        <taxon>Bacteria</taxon>
        <taxon>Pseudomonadati</taxon>
        <taxon>Bacteroidota</taxon>
        <taxon>Cytophagia</taxon>
        <taxon>Cytophagales</taxon>
        <taxon>Hymenobacteraceae</taxon>
        <taxon>Hymenobacter</taxon>
    </lineage>
</organism>
<comment type="caution">
    <text evidence="1">The sequence shown here is derived from an EMBL/GenBank/DDBJ whole genome shotgun (WGS) entry which is preliminary data.</text>
</comment>
<keyword evidence="2" id="KW-1185">Reference proteome</keyword>
<dbReference type="Proteomes" id="UP000622017">
    <property type="component" value="Unassembled WGS sequence"/>
</dbReference>
<reference evidence="1 2" key="1">
    <citation type="submission" date="2020-08" db="EMBL/GenBank/DDBJ databases">
        <title>Hymenobacter sp.</title>
        <authorList>
            <person name="Kim M.K."/>
        </authorList>
    </citation>
    <scope>NUCLEOTIDE SEQUENCE [LARGE SCALE GENOMIC DNA]</scope>
    <source>
        <strain evidence="1 2">BT507</strain>
    </source>
</reference>
<accession>A0ABR7MPU3</accession>
<evidence type="ECO:0000313" key="2">
    <source>
        <dbReference type="Proteomes" id="UP000622017"/>
    </source>
</evidence>
<evidence type="ECO:0000313" key="1">
    <source>
        <dbReference type="EMBL" id="MBC6612993.1"/>
    </source>
</evidence>
<name>A0ABR7MPU3_9BACT</name>
<proteinExistence type="predicted"/>
<dbReference type="EMBL" id="JACSCY010000020">
    <property type="protein sequence ID" value="MBC6612993.1"/>
    <property type="molecule type" value="Genomic_DNA"/>
</dbReference>